<organism evidence="1 2">
    <name type="scientific">Enterococcus rivorum</name>
    <dbReference type="NCBI Taxonomy" id="762845"/>
    <lineage>
        <taxon>Bacteria</taxon>
        <taxon>Bacillati</taxon>
        <taxon>Bacillota</taxon>
        <taxon>Bacilli</taxon>
        <taxon>Lactobacillales</taxon>
        <taxon>Enterococcaceae</taxon>
        <taxon>Enterococcus</taxon>
    </lineage>
</organism>
<sequence>MRERKINNKLLTYYLNLAELGDKDAEVKAKEIGKKMFFEGETEVKMSSKIKVIFPTGTVKEYNSAKEVMTKFFMDLETLRNCIEYGHVDNAGRMFEQIESRKK</sequence>
<dbReference type="RefSeq" id="WP_069698152.1">
    <property type="nucleotide sequence ID" value="NZ_JAGGMA010000022.1"/>
</dbReference>
<evidence type="ECO:0000313" key="1">
    <source>
        <dbReference type="EMBL" id="OEH82915.1"/>
    </source>
</evidence>
<protein>
    <submittedName>
        <fullName evidence="1">Uncharacterized protein</fullName>
    </submittedName>
</protein>
<comment type="caution">
    <text evidence="1">The sequence shown here is derived from an EMBL/GenBank/DDBJ whole genome shotgun (WGS) entry which is preliminary data.</text>
</comment>
<proteinExistence type="predicted"/>
<dbReference type="EMBL" id="MIEK01000013">
    <property type="protein sequence ID" value="OEH82915.1"/>
    <property type="molecule type" value="Genomic_DNA"/>
</dbReference>
<keyword evidence="2" id="KW-1185">Reference proteome</keyword>
<evidence type="ECO:0000313" key="2">
    <source>
        <dbReference type="Proteomes" id="UP000095256"/>
    </source>
</evidence>
<reference evidence="1 2" key="1">
    <citation type="submission" date="2016-09" db="EMBL/GenBank/DDBJ databases">
        <authorList>
            <person name="Capua I."/>
            <person name="De Benedictis P."/>
            <person name="Joannis T."/>
            <person name="Lombin L.H."/>
            <person name="Cattoli G."/>
        </authorList>
    </citation>
    <scope>NUCLEOTIDE SEQUENCE [LARGE SCALE GENOMIC DNA]</scope>
    <source>
        <strain evidence="1 2">LMG 25899</strain>
    </source>
</reference>
<gene>
    <name evidence="1" type="ORF">BCR26_11300</name>
</gene>
<dbReference type="STRING" id="762845.BCR26_11300"/>
<accession>A0A1E5KYH6</accession>
<name>A0A1E5KYH6_9ENTE</name>
<dbReference type="AlphaFoldDB" id="A0A1E5KYH6"/>
<dbReference type="Proteomes" id="UP000095256">
    <property type="component" value="Unassembled WGS sequence"/>
</dbReference>